<evidence type="ECO:0000313" key="1">
    <source>
        <dbReference type="EMBL" id="SUJ14292.1"/>
    </source>
</evidence>
<proteinExistence type="predicted"/>
<accession>A0A380C7G6</accession>
<dbReference type="AlphaFoldDB" id="A0A380C7G6"/>
<dbReference type="EMBL" id="UGYW01000002">
    <property type="protein sequence ID" value="SUJ14292.1"/>
    <property type="molecule type" value="Genomic_DNA"/>
</dbReference>
<sequence length="89" mass="10205">MIFPEKNIKCLTVIIFSLFMFMALPSINIPISQSAKEITLPANKDSVLHTPVDKELIVDTQFQHYNEKINRYDTRPLISSATIFYTTPT</sequence>
<gene>
    <name evidence="1" type="ORF">NCTC11388_02377</name>
</gene>
<dbReference type="Proteomes" id="UP000254893">
    <property type="component" value="Unassembled WGS sequence"/>
</dbReference>
<protein>
    <submittedName>
        <fullName evidence="1">Uncharacterized protein</fullName>
    </submittedName>
</protein>
<name>A0A380C7G6_SPHSI</name>
<reference evidence="1 2" key="1">
    <citation type="submission" date="2018-06" db="EMBL/GenBank/DDBJ databases">
        <authorList>
            <consortium name="Pathogen Informatics"/>
            <person name="Doyle S."/>
        </authorList>
    </citation>
    <scope>NUCLEOTIDE SEQUENCE [LARGE SCALE GENOMIC DNA]</scope>
    <source>
        <strain evidence="1 2">NCTC11388</strain>
    </source>
</reference>
<evidence type="ECO:0000313" key="2">
    <source>
        <dbReference type="Proteomes" id="UP000254893"/>
    </source>
</evidence>
<organism evidence="1 2">
    <name type="scientific">Sphingobacterium spiritivorum</name>
    <name type="common">Flavobacterium spiritivorum</name>
    <dbReference type="NCBI Taxonomy" id="258"/>
    <lineage>
        <taxon>Bacteria</taxon>
        <taxon>Pseudomonadati</taxon>
        <taxon>Bacteroidota</taxon>
        <taxon>Sphingobacteriia</taxon>
        <taxon>Sphingobacteriales</taxon>
        <taxon>Sphingobacteriaceae</taxon>
        <taxon>Sphingobacterium</taxon>
    </lineage>
</organism>